<dbReference type="AlphaFoldDB" id="A0AAD7DXD0"/>
<name>A0AAD7DXD0_MYCRO</name>
<dbReference type="EMBL" id="JARKIE010000020">
    <property type="protein sequence ID" value="KAJ7700470.1"/>
    <property type="molecule type" value="Genomic_DNA"/>
</dbReference>
<organism evidence="1 2">
    <name type="scientific">Mycena rosella</name>
    <name type="common">Pink bonnet</name>
    <name type="synonym">Agaricus rosellus</name>
    <dbReference type="NCBI Taxonomy" id="1033263"/>
    <lineage>
        <taxon>Eukaryota</taxon>
        <taxon>Fungi</taxon>
        <taxon>Dikarya</taxon>
        <taxon>Basidiomycota</taxon>
        <taxon>Agaricomycotina</taxon>
        <taxon>Agaricomycetes</taxon>
        <taxon>Agaricomycetidae</taxon>
        <taxon>Agaricales</taxon>
        <taxon>Marasmiineae</taxon>
        <taxon>Mycenaceae</taxon>
        <taxon>Mycena</taxon>
    </lineage>
</organism>
<gene>
    <name evidence="1" type="ORF">B0H17DRAFT_1128879</name>
</gene>
<reference evidence="1" key="1">
    <citation type="submission" date="2023-03" db="EMBL/GenBank/DDBJ databases">
        <title>Massive genome expansion in bonnet fungi (Mycena s.s.) driven by repeated elements and novel gene families across ecological guilds.</title>
        <authorList>
            <consortium name="Lawrence Berkeley National Laboratory"/>
            <person name="Harder C.B."/>
            <person name="Miyauchi S."/>
            <person name="Viragh M."/>
            <person name="Kuo A."/>
            <person name="Thoen E."/>
            <person name="Andreopoulos B."/>
            <person name="Lu D."/>
            <person name="Skrede I."/>
            <person name="Drula E."/>
            <person name="Henrissat B."/>
            <person name="Morin E."/>
            <person name="Kohler A."/>
            <person name="Barry K."/>
            <person name="LaButti K."/>
            <person name="Morin E."/>
            <person name="Salamov A."/>
            <person name="Lipzen A."/>
            <person name="Mereny Z."/>
            <person name="Hegedus B."/>
            <person name="Baldrian P."/>
            <person name="Stursova M."/>
            <person name="Weitz H."/>
            <person name="Taylor A."/>
            <person name="Grigoriev I.V."/>
            <person name="Nagy L.G."/>
            <person name="Martin F."/>
            <person name="Kauserud H."/>
        </authorList>
    </citation>
    <scope>NUCLEOTIDE SEQUENCE</scope>
    <source>
        <strain evidence="1">CBHHK067</strain>
    </source>
</reference>
<evidence type="ECO:0000313" key="2">
    <source>
        <dbReference type="Proteomes" id="UP001221757"/>
    </source>
</evidence>
<keyword evidence="2" id="KW-1185">Reference proteome</keyword>
<accession>A0AAD7DXD0</accession>
<comment type="caution">
    <text evidence="1">The sequence shown here is derived from an EMBL/GenBank/DDBJ whole genome shotgun (WGS) entry which is preliminary data.</text>
</comment>
<protein>
    <submittedName>
        <fullName evidence="1">Uncharacterized protein</fullName>
    </submittedName>
</protein>
<evidence type="ECO:0000313" key="1">
    <source>
        <dbReference type="EMBL" id="KAJ7700470.1"/>
    </source>
</evidence>
<sequence length="256" mass="28992">MILSQQPLNLLMNLLRLYKAWHLSTDTQWSYYPNYAKRLNPAFYFPTWPATAFNIILSSMCSIQFRSMSSEGTPLHTIFLQSPARSVMDNVLHIMQADALNQLMVKELDPHNVGTGCYVCDGYEHQISVKVAIHGSESISYLNVDATNAVLIPNCSMKPPQICTPGDKNTPPTPPTTRLCKFDAVKRAQRLEKWLGTTNLVIFINLLRADISLVDTYSALDKEDEEFRVEWVRAQVNTEVHKRAGALGFDFDLYGM</sequence>
<dbReference type="Proteomes" id="UP001221757">
    <property type="component" value="Unassembled WGS sequence"/>
</dbReference>
<proteinExistence type="predicted"/>